<evidence type="ECO:0000313" key="4">
    <source>
        <dbReference type="Proteomes" id="UP000055035"/>
    </source>
</evidence>
<dbReference type="Proteomes" id="UP000055035">
    <property type="component" value="Unassembled WGS sequence"/>
</dbReference>
<dbReference type="PRINTS" id="PR00099">
    <property type="entry name" value="CPSGATASE"/>
</dbReference>
<keyword evidence="1" id="KW-0315">Glutamine amidotransferase</keyword>
<keyword evidence="4" id="KW-1185">Reference proteome</keyword>
<dbReference type="InterPro" id="IPR017926">
    <property type="entry name" value="GATASE"/>
</dbReference>
<organism evidence="3 4">
    <name type="scientific">Legionella jordanis</name>
    <dbReference type="NCBI Taxonomy" id="456"/>
    <lineage>
        <taxon>Bacteria</taxon>
        <taxon>Pseudomonadati</taxon>
        <taxon>Pseudomonadota</taxon>
        <taxon>Gammaproteobacteria</taxon>
        <taxon>Legionellales</taxon>
        <taxon>Legionellaceae</taxon>
        <taxon>Legionella</taxon>
    </lineage>
</organism>
<keyword evidence="3" id="KW-0808">Transferase</keyword>
<dbReference type="SUPFAM" id="SSF52317">
    <property type="entry name" value="Class I glutamine amidotransferase-like"/>
    <property type="match status" value="1"/>
</dbReference>
<dbReference type="PROSITE" id="PS51273">
    <property type="entry name" value="GATASE_TYPE_1"/>
    <property type="match status" value="1"/>
</dbReference>
<feature type="domain" description="Glutamine amidotransferase" evidence="2">
    <location>
        <begin position="3"/>
        <end position="184"/>
    </location>
</feature>
<dbReference type="GO" id="GO:0005829">
    <property type="term" value="C:cytosol"/>
    <property type="evidence" value="ECO:0007669"/>
    <property type="project" value="TreeGrafter"/>
</dbReference>
<evidence type="ECO:0000259" key="2">
    <source>
        <dbReference type="Pfam" id="PF00117"/>
    </source>
</evidence>
<dbReference type="PRINTS" id="PR00096">
    <property type="entry name" value="GATASE"/>
</dbReference>
<dbReference type="InterPro" id="IPR006221">
    <property type="entry name" value="TrpG/PapA_dom"/>
</dbReference>
<dbReference type="OrthoDB" id="9786812at2"/>
<dbReference type="GO" id="GO:0046820">
    <property type="term" value="F:4-amino-4-deoxychorismate synthase activity"/>
    <property type="evidence" value="ECO:0007669"/>
    <property type="project" value="UniProtKB-EC"/>
</dbReference>
<dbReference type="CDD" id="cd01743">
    <property type="entry name" value="GATase1_Anthranilate_Synthase"/>
    <property type="match status" value="1"/>
</dbReference>
<dbReference type="PRINTS" id="PR00097">
    <property type="entry name" value="ANTSNTHASEII"/>
</dbReference>
<dbReference type="InterPro" id="IPR050472">
    <property type="entry name" value="Anth_synth/Amidotransfase"/>
</dbReference>
<dbReference type="GO" id="GO:0004049">
    <property type="term" value="F:anthranilate synthase activity"/>
    <property type="evidence" value="ECO:0007669"/>
    <property type="project" value="TreeGrafter"/>
</dbReference>
<dbReference type="RefSeq" id="WP_058470204.1">
    <property type="nucleotide sequence ID" value="NZ_CAAAIC010000004.1"/>
</dbReference>
<dbReference type="EC" id="2.6.1.85" evidence="3"/>
<dbReference type="InterPro" id="IPR029062">
    <property type="entry name" value="Class_I_gatase-like"/>
</dbReference>
<gene>
    <name evidence="3" type="primary">trpG</name>
    <name evidence="3" type="ORF">Ljor_0647</name>
</gene>
<dbReference type="GO" id="GO:0000162">
    <property type="term" value="P:L-tryptophan biosynthetic process"/>
    <property type="evidence" value="ECO:0007669"/>
    <property type="project" value="TreeGrafter"/>
</dbReference>
<dbReference type="PANTHER" id="PTHR43418">
    <property type="entry name" value="MULTIFUNCTIONAL TRYPTOPHAN BIOSYNTHESIS PROTEIN-RELATED"/>
    <property type="match status" value="1"/>
</dbReference>
<name>A0A0W0V880_9GAMM</name>
<dbReference type="AlphaFoldDB" id="A0A0W0V880"/>
<dbReference type="FunFam" id="3.40.50.880:FF:000003">
    <property type="entry name" value="Anthranilate synthase component II"/>
    <property type="match status" value="1"/>
</dbReference>
<dbReference type="PANTHER" id="PTHR43418:SF4">
    <property type="entry name" value="MULTIFUNCTIONAL TRYPTOPHAN BIOSYNTHESIS PROTEIN"/>
    <property type="match status" value="1"/>
</dbReference>
<sequence>MLLVIDNYDSFTYNLVQYFQCLGQEVLVYANDGILLEAIEQLSPEYIVISPGPKGPKDAGISLAVLEHFYKRLPILGICLGHQCLGHFFGASVVKASTIMHGKTSAIEHHKRGLFRGLPSPFQATRYHSLMIDPPTLPSCLSVDAWADDHIMAISHRQYPLYGLQFHPEAILSEYGFELLKNFLEHEHQTVF</sequence>
<dbReference type="Gene3D" id="3.40.50.880">
    <property type="match status" value="1"/>
</dbReference>
<protein>
    <submittedName>
        <fullName evidence="3">Anthranilate synthase component II</fullName>
        <ecNumber evidence="3">2.6.1.85</ecNumber>
    </submittedName>
</protein>
<dbReference type="EMBL" id="LNYJ01000011">
    <property type="protein sequence ID" value="KTD16341.1"/>
    <property type="molecule type" value="Genomic_DNA"/>
</dbReference>
<dbReference type="PATRIC" id="fig|456.5.peg.684"/>
<evidence type="ECO:0000256" key="1">
    <source>
        <dbReference type="ARBA" id="ARBA00022962"/>
    </source>
</evidence>
<dbReference type="STRING" id="456.Ljor_0647"/>
<dbReference type="Pfam" id="PF00117">
    <property type="entry name" value="GATase"/>
    <property type="match status" value="1"/>
</dbReference>
<accession>A0A0W0V880</accession>
<proteinExistence type="predicted"/>
<keyword evidence="3" id="KW-0032">Aminotransferase</keyword>
<evidence type="ECO:0000313" key="3">
    <source>
        <dbReference type="EMBL" id="KTD16341.1"/>
    </source>
</evidence>
<comment type="caution">
    <text evidence="3">The sequence shown here is derived from an EMBL/GenBank/DDBJ whole genome shotgun (WGS) entry which is preliminary data.</text>
</comment>
<dbReference type="NCBIfam" id="TIGR00566">
    <property type="entry name" value="trpG_papA"/>
    <property type="match status" value="1"/>
</dbReference>
<reference evidence="3 4" key="1">
    <citation type="submission" date="2015-11" db="EMBL/GenBank/DDBJ databases">
        <title>Genomic analysis of 38 Legionella species identifies large and diverse effector repertoires.</title>
        <authorList>
            <person name="Burstein D."/>
            <person name="Amaro F."/>
            <person name="Zusman T."/>
            <person name="Lifshitz Z."/>
            <person name="Cohen O."/>
            <person name="Gilbert J.A."/>
            <person name="Pupko T."/>
            <person name="Shuman H.A."/>
            <person name="Segal G."/>
        </authorList>
    </citation>
    <scope>NUCLEOTIDE SEQUENCE [LARGE SCALE GENOMIC DNA]</scope>
    <source>
        <strain evidence="3 4">BL-540</strain>
    </source>
</reference>